<proteinExistence type="predicted"/>
<comment type="caution">
    <text evidence="1">The sequence shown here is derived from an EMBL/GenBank/DDBJ whole genome shotgun (WGS) entry which is preliminary data.</text>
</comment>
<organism evidence="1">
    <name type="scientific">bioreactor metagenome</name>
    <dbReference type="NCBI Taxonomy" id="1076179"/>
    <lineage>
        <taxon>unclassified sequences</taxon>
        <taxon>metagenomes</taxon>
        <taxon>ecological metagenomes</taxon>
    </lineage>
</organism>
<sequence>MAAVVVRRTEVFLPGVDQNDLREVVVVDGGVHLALGGDDVAG</sequence>
<protein>
    <submittedName>
        <fullName evidence="1">Uncharacterized protein</fullName>
    </submittedName>
</protein>
<reference evidence="1" key="1">
    <citation type="submission" date="2019-08" db="EMBL/GenBank/DDBJ databases">
        <authorList>
            <person name="Kucharzyk K."/>
            <person name="Murdoch R.W."/>
            <person name="Higgins S."/>
            <person name="Loffler F."/>
        </authorList>
    </citation>
    <scope>NUCLEOTIDE SEQUENCE</scope>
</reference>
<gene>
    <name evidence="1" type="ORF">SDC9_164422</name>
</gene>
<name>A0A645FTU8_9ZZZZ</name>
<dbReference type="EMBL" id="VSSQ01064103">
    <property type="protein sequence ID" value="MPN17072.1"/>
    <property type="molecule type" value="Genomic_DNA"/>
</dbReference>
<dbReference type="AlphaFoldDB" id="A0A645FTU8"/>
<accession>A0A645FTU8</accession>
<evidence type="ECO:0000313" key="1">
    <source>
        <dbReference type="EMBL" id="MPN17072.1"/>
    </source>
</evidence>